<feature type="compositionally biased region" description="Acidic residues" evidence="4">
    <location>
        <begin position="1050"/>
        <end position="1060"/>
    </location>
</feature>
<dbReference type="GO" id="GO:0005634">
    <property type="term" value="C:nucleus"/>
    <property type="evidence" value="ECO:0007669"/>
    <property type="project" value="UniProtKB-SubCell"/>
</dbReference>
<feature type="compositionally biased region" description="Basic and acidic residues" evidence="4">
    <location>
        <begin position="1142"/>
        <end position="1152"/>
    </location>
</feature>
<feature type="domain" description="Helicase C-terminal" evidence="7">
    <location>
        <begin position="629"/>
        <end position="780"/>
    </location>
</feature>
<dbReference type="PANTHER" id="PTHR45629:SF7">
    <property type="entry name" value="DNA EXCISION REPAIR PROTEIN ERCC-6-RELATED"/>
    <property type="match status" value="1"/>
</dbReference>
<feature type="domain" description="Helicase ATP-binding" evidence="6">
    <location>
        <begin position="254"/>
        <end position="437"/>
    </location>
</feature>
<evidence type="ECO:0000313" key="9">
    <source>
        <dbReference type="Proteomes" id="UP001152320"/>
    </source>
</evidence>
<organism evidence="8 9">
    <name type="scientific">Holothuria leucospilota</name>
    <name type="common">Black long sea cucumber</name>
    <name type="synonym">Mertensiothuria leucospilota</name>
    <dbReference type="NCBI Taxonomy" id="206669"/>
    <lineage>
        <taxon>Eukaryota</taxon>
        <taxon>Metazoa</taxon>
        <taxon>Echinodermata</taxon>
        <taxon>Eleutherozoa</taxon>
        <taxon>Echinozoa</taxon>
        <taxon>Holothuroidea</taxon>
        <taxon>Aspidochirotacea</taxon>
        <taxon>Aspidochirotida</taxon>
        <taxon>Holothuriidae</taxon>
        <taxon>Holothuria</taxon>
    </lineage>
</organism>
<evidence type="ECO:0000313" key="8">
    <source>
        <dbReference type="EMBL" id="KAJ8040811.1"/>
    </source>
</evidence>
<feature type="compositionally biased region" description="Basic and acidic residues" evidence="4">
    <location>
        <begin position="927"/>
        <end position="941"/>
    </location>
</feature>
<feature type="region of interest" description="Disordered" evidence="4">
    <location>
        <begin position="1126"/>
        <end position="1165"/>
    </location>
</feature>
<feature type="compositionally biased region" description="Basic and acidic residues" evidence="4">
    <location>
        <begin position="908"/>
        <end position="917"/>
    </location>
</feature>
<dbReference type="OrthoDB" id="448448at2759"/>
<dbReference type="GO" id="GO:0016787">
    <property type="term" value="F:hydrolase activity"/>
    <property type="evidence" value="ECO:0007669"/>
    <property type="project" value="UniProtKB-KW"/>
</dbReference>
<dbReference type="Gene3D" id="3.40.50.300">
    <property type="entry name" value="P-loop containing nucleotide triphosphate hydrolases"/>
    <property type="match status" value="1"/>
</dbReference>
<dbReference type="GO" id="GO:0005524">
    <property type="term" value="F:ATP binding"/>
    <property type="evidence" value="ECO:0007669"/>
    <property type="project" value="InterPro"/>
</dbReference>
<dbReference type="InterPro" id="IPR001650">
    <property type="entry name" value="Helicase_C-like"/>
</dbReference>
<feature type="compositionally biased region" description="Acidic residues" evidence="4">
    <location>
        <begin position="869"/>
        <end position="880"/>
    </location>
</feature>
<dbReference type="InterPro" id="IPR029256">
    <property type="entry name" value="Heliccase-ass-bd"/>
</dbReference>
<dbReference type="InterPro" id="IPR038718">
    <property type="entry name" value="SNF2-like_sf"/>
</dbReference>
<feature type="region of interest" description="Disordered" evidence="4">
    <location>
        <begin position="128"/>
        <end position="195"/>
    </location>
</feature>
<accession>A0A9Q1C8T0</accession>
<feature type="compositionally biased region" description="Basic and acidic residues" evidence="4">
    <location>
        <begin position="1248"/>
        <end position="1273"/>
    </location>
</feature>
<dbReference type="PROSITE" id="PS51192">
    <property type="entry name" value="HELICASE_ATP_BIND_1"/>
    <property type="match status" value="1"/>
</dbReference>
<evidence type="ECO:0000259" key="5">
    <source>
        <dbReference type="PROSITE" id="PS50304"/>
    </source>
</evidence>
<dbReference type="InterPro" id="IPR049730">
    <property type="entry name" value="SNF2/RAD54-like_C"/>
</dbReference>
<dbReference type="Pfam" id="PF14773">
    <property type="entry name" value="VIGSSK"/>
    <property type="match status" value="1"/>
</dbReference>
<evidence type="ECO:0000259" key="6">
    <source>
        <dbReference type="PROSITE" id="PS51192"/>
    </source>
</evidence>
<keyword evidence="9" id="KW-1185">Reference proteome</keyword>
<dbReference type="EMBL" id="JAIZAY010000006">
    <property type="protein sequence ID" value="KAJ8040811.1"/>
    <property type="molecule type" value="Genomic_DNA"/>
</dbReference>
<dbReference type="SMART" id="SM00333">
    <property type="entry name" value="TUDOR"/>
    <property type="match status" value="1"/>
</dbReference>
<feature type="compositionally biased region" description="Polar residues" evidence="4">
    <location>
        <begin position="974"/>
        <end position="983"/>
    </location>
</feature>
<reference evidence="8" key="1">
    <citation type="submission" date="2021-10" db="EMBL/GenBank/DDBJ databases">
        <title>Tropical sea cucumber genome reveals ecological adaptation and Cuvierian tubules defense mechanism.</title>
        <authorList>
            <person name="Chen T."/>
        </authorList>
    </citation>
    <scope>NUCLEOTIDE SEQUENCE</scope>
    <source>
        <strain evidence="8">Nanhai2018</strain>
        <tissue evidence="8">Muscle</tissue>
    </source>
</reference>
<comment type="caution">
    <text evidence="8">The sequence shown here is derived from an EMBL/GenBank/DDBJ whole genome shotgun (WGS) entry which is preliminary data.</text>
</comment>
<keyword evidence="2" id="KW-0378">Hydrolase</keyword>
<dbReference type="InterPro" id="IPR057931">
    <property type="entry name" value="RHH_ERCC6L2"/>
</dbReference>
<feature type="region of interest" description="Disordered" evidence="4">
    <location>
        <begin position="834"/>
        <end position="1060"/>
    </location>
</feature>
<feature type="compositionally biased region" description="Basic residues" evidence="4">
    <location>
        <begin position="1153"/>
        <end position="1162"/>
    </location>
</feature>
<evidence type="ECO:0000256" key="1">
    <source>
        <dbReference type="ARBA" id="ARBA00004123"/>
    </source>
</evidence>
<dbReference type="SMART" id="SM00490">
    <property type="entry name" value="HELICc"/>
    <property type="match status" value="1"/>
</dbReference>
<evidence type="ECO:0000256" key="2">
    <source>
        <dbReference type="ARBA" id="ARBA00022801"/>
    </source>
</evidence>
<gene>
    <name evidence="8" type="ORF">HOLleu_15213</name>
</gene>
<feature type="compositionally biased region" description="Polar residues" evidence="4">
    <location>
        <begin position="181"/>
        <end position="195"/>
    </location>
</feature>
<feature type="compositionally biased region" description="Basic and acidic residues" evidence="4">
    <location>
        <begin position="986"/>
        <end position="1004"/>
    </location>
</feature>
<dbReference type="FunFam" id="3.40.50.10810:FF:000019">
    <property type="entry name" value="DNA excision repair protein ERCC-6-like 2 isoform X1"/>
    <property type="match status" value="1"/>
</dbReference>
<dbReference type="InterPro" id="IPR002999">
    <property type="entry name" value="Tudor"/>
</dbReference>
<feature type="compositionally biased region" description="Basic and acidic residues" evidence="4">
    <location>
        <begin position="1037"/>
        <end position="1049"/>
    </location>
</feature>
<dbReference type="Pfam" id="PF00271">
    <property type="entry name" value="Helicase_C"/>
    <property type="match status" value="1"/>
</dbReference>
<evidence type="ECO:0000259" key="7">
    <source>
        <dbReference type="PROSITE" id="PS51194"/>
    </source>
</evidence>
<keyword evidence="3" id="KW-0539">Nucleus</keyword>
<dbReference type="PANTHER" id="PTHR45629">
    <property type="entry name" value="SNF2/RAD54 FAMILY MEMBER"/>
    <property type="match status" value="1"/>
</dbReference>
<dbReference type="Pfam" id="PF25806">
    <property type="entry name" value="RHH_ERCC6L2"/>
    <property type="match status" value="1"/>
</dbReference>
<feature type="region of interest" description="Disordered" evidence="4">
    <location>
        <begin position="1243"/>
        <end position="1293"/>
    </location>
</feature>
<dbReference type="Proteomes" id="UP001152320">
    <property type="component" value="Chromosome 6"/>
</dbReference>
<dbReference type="InterPro" id="IPR014001">
    <property type="entry name" value="Helicase_ATP-bd"/>
</dbReference>
<evidence type="ECO:0000256" key="4">
    <source>
        <dbReference type="SAM" id="MobiDB-lite"/>
    </source>
</evidence>
<dbReference type="Pfam" id="PF00176">
    <property type="entry name" value="SNF2-rel_dom"/>
    <property type="match status" value="1"/>
</dbReference>
<evidence type="ECO:0000256" key="3">
    <source>
        <dbReference type="ARBA" id="ARBA00023242"/>
    </source>
</evidence>
<protein>
    <submittedName>
        <fullName evidence="8">DNA excision repair protein ERCC-6-like 2</fullName>
    </submittedName>
</protein>
<feature type="domain" description="Tudor" evidence="5">
    <location>
        <begin position="6"/>
        <end position="68"/>
    </location>
</feature>
<dbReference type="InterPro" id="IPR050496">
    <property type="entry name" value="SNF2_RAD54_helicase_repair"/>
</dbReference>
<dbReference type="InterPro" id="IPR027417">
    <property type="entry name" value="P-loop_NTPase"/>
</dbReference>
<dbReference type="InterPro" id="IPR000330">
    <property type="entry name" value="SNF2_N"/>
</dbReference>
<sequence>MTDKLMWKVGDSCLAPYSGDNELYLAVIEEIKNEGNRHAACVKYLDYSSDDNEIVSLDKLKETSDADDRVITSSSDDGCASTQMVPPSSKFVSPLRYLSEDERLRAKFADLHERPLVDAKKRVITPWNEASSKPSSESSIKQKRRKDLVVIGGNERQKPDNCKQPRLCPAKDTPQKKSLPKSRNLNRTTDDSSSLMQGFTSEELEKPFFPGKSDVGTKLPLVLSEDGCQNVIQVPATINRYLRDYQKDGVKFLYQHFRAKRGCILADDMGLGKTIQVIAFMSAVLKKKGNQEDCQRSLPQFLKKNSGVAVESTDIFLIVCPNSVLFNWLEELDTWTYCAVGKYHGKDRDETIRKALRGRLDVVVTTFETYRTKLESLLEIPWTAIIVDEVHKIKESNSQITAALKEIPTRRRFGLTGTALQNKMAELWCVLDWANPGCLGLWKDFKRKFEMVITKGQKYDASKRELAAGRKAALEFSKLRQSWLLRRTKSLISDQLPTKDEKVVFCQLTDLQISVSKALLASDDMKLVLMQNDPCDCGSQKKKGKCHYKRTSDGLSVKAVTFSFMSALIKAANHTALLIPSPGMSPLQQKTAEKFSKIAFAQHPQFTRLSKHARFCTLSDPHYCGKMMILERLLEMFKKERSKVLLFSYYTKVLLDILETYLRSTDNIYFRLDGKTPASERQRLVRDFNQDPDVFIFLISTKAGGMGLNLTGANVVIIFDPNWNPMYDLQAQDRAYRIGQHRDVRVYRLISTGCIEENMYLRQVYKQQLASVAMTTENAKRYFTAVAGEGQQKGELFGLQNMFSLRTEGSCLTRDLILREVKTEKGITTAKYIPPKLREESEEESFSNANQVSELECDAERSSESTASTDEDEYDSYSDEGDTHGLASQLCESSSDCISPSEDDEGEDSHPGRDNRRNKMNFKKRKKGDDDSDRKIKKEQKTNQSGGGKVAASDKGKSLVRPGGRVVTRVKRSWVTSENSESNVGCKEDSEKTKWMGQRMKDSDSSTSSVGRTESRVRSSRVPFSRSKIVASKKPKRDKEMTKACVMDRDAEDVEDDSCQEDGNKEREVFRECGVAYVHSNLKVIGASKVEDHVSKTALHDVYENEQFSQEPAFCKVPTLEKDSDAESDDVEIKVKKKSKRKDREEREEVSLLRRKKKKRERKPAMVATHRIMGETTLFLGQTPLGIRKEQFKNMAKKLGFASAEKLAETITRSSDETCKEMLTKFYQTVYPSVEVGNMFPASEVEENQDRKNSVEKKTVKGKTLKDQREPSAKSETMLSKIENKSCSTTGRSHPVKGFRCSSGSDCDGNDSSAVLEREGWSEFDQLDQMKKSFVSSVSERSEMGGEKVSLLSSHASKFDSLDSLKLSDLSDLPGIVQKGKKCNSSSNTISSSNCSNLTVDNFSDFNPSKKSSILSSQERNEWSAQPETDLKINLDMTTSESDLSFLDDIFLFPSKEGTRKPPPSNERWKKRVRTLD</sequence>
<dbReference type="PROSITE" id="PS50304">
    <property type="entry name" value="TUDOR"/>
    <property type="match status" value="1"/>
</dbReference>
<dbReference type="SUPFAM" id="SSF63748">
    <property type="entry name" value="Tudor/PWWP/MBT"/>
    <property type="match status" value="1"/>
</dbReference>
<dbReference type="SMART" id="SM00487">
    <property type="entry name" value="DEXDc"/>
    <property type="match status" value="1"/>
</dbReference>
<dbReference type="Gene3D" id="3.40.50.10810">
    <property type="entry name" value="Tandem AAA-ATPase domain"/>
    <property type="match status" value="1"/>
</dbReference>
<comment type="subcellular location">
    <subcellularLocation>
        <location evidence="1">Nucleus</location>
    </subcellularLocation>
</comment>
<dbReference type="SUPFAM" id="SSF52540">
    <property type="entry name" value="P-loop containing nucleoside triphosphate hydrolases"/>
    <property type="match status" value="2"/>
</dbReference>
<feature type="region of interest" description="Disordered" evidence="4">
    <location>
        <begin position="1454"/>
        <end position="1477"/>
    </location>
</feature>
<dbReference type="PROSITE" id="PS51194">
    <property type="entry name" value="HELICASE_CTER"/>
    <property type="match status" value="1"/>
</dbReference>
<proteinExistence type="predicted"/>
<dbReference type="CDD" id="cd18793">
    <property type="entry name" value="SF2_C_SNF"/>
    <property type="match status" value="1"/>
</dbReference>
<name>A0A9Q1C8T0_HOLLE</name>
<dbReference type="Gene3D" id="2.30.30.140">
    <property type="match status" value="1"/>
</dbReference>